<evidence type="ECO:0000256" key="2">
    <source>
        <dbReference type="ARBA" id="ARBA00023008"/>
    </source>
</evidence>
<dbReference type="PROSITE" id="PS00497">
    <property type="entry name" value="TYROSINASE_1"/>
    <property type="match status" value="1"/>
</dbReference>
<gene>
    <name evidence="5" type="ORF">VIBNISOn1_850007</name>
</gene>
<dbReference type="EMBL" id="CAOF01000181">
    <property type="protein sequence ID" value="CCO49669.1"/>
    <property type="molecule type" value="Genomic_DNA"/>
</dbReference>
<dbReference type="Proteomes" id="UP000018211">
    <property type="component" value="Unassembled WGS sequence"/>
</dbReference>
<keyword evidence="5" id="KW-0560">Oxidoreductase</keyword>
<evidence type="ECO:0000313" key="6">
    <source>
        <dbReference type="Proteomes" id="UP000018211"/>
    </source>
</evidence>
<dbReference type="InterPro" id="IPR002227">
    <property type="entry name" value="Tyrosinase_Cu-bd"/>
</dbReference>
<keyword evidence="2" id="KW-0186">Copper</keyword>
<accession>A0AAV2VYF3</accession>
<proteinExistence type="predicted"/>
<dbReference type="PANTHER" id="PTHR11474">
    <property type="entry name" value="TYROSINASE FAMILY MEMBER"/>
    <property type="match status" value="1"/>
</dbReference>
<comment type="caution">
    <text evidence="5">The sequence shown here is derived from an EMBL/GenBank/DDBJ whole genome shotgun (WGS) entry which is preliminary data.</text>
</comment>
<dbReference type="PRINTS" id="PR00092">
    <property type="entry name" value="TYROSINASE"/>
</dbReference>
<dbReference type="InterPro" id="IPR008922">
    <property type="entry name" value="Di-copper_centre_dom_sf"/>
</dbReference>
<reference evidence="5 6" key="1">
    <citation type="journal article" date="2013" name="ISME J.">
        <title>Comparative genomics of pathogenic lineages of Vibrio nigripulchritudo identifies virulence-associated traits.</title>
        <authorList>
            <person name="Goudenege D."/>
            <person name="Labreuche Y."/>
            <person name="Krin E."/>
            <person name="Ansquer D."/>
            <person name="Mangenot S."/>
            <person name="Calteau A."/>
            <person name="Medigue C."/>
            <person name="Mazel D."/>
            <person name="Polz M.F."/>
            <person name="Le Roux F."/>
        </authorList>
    </citation>
    <scope>NUCLEOTIDE SEQUENCE [LARGE SCALE GENOMIC DNA]</scope>
    <source>
        <strain evidence="5 6">SOn1</strain>
    </source>
</reference>
<feature type="domain" description="Tyrosinase copper-binding" evidence="4">
    <location>
        <begin position="239"/>
        <end position="250"/>
    </location>
</feature>
<dbReference type="AlphaFoldDB" id="A0AAV2VYF3"/>
<feature type="domain" description="Tyrosinase copper-binding" evidence="3">
    <location>
        <begin position="70"/>
        <end position="88"/>
    </location>
</feature>
<dbReference type="RefSeq" id="WP_022613718.1">
    <property type="nucleotide sequence ID" value="NZ_LK391965.1"/>
</dbReference>
<evidence type="ECO:0000313" key="5">
    <source>
        <dbReference type="EMBL" id="CCO49669.1"/>
    </source>
</evidence>
<dbReference type="GO" id="GO:0046872">
    <property type="term" value="F:metal ion binding"/>
    <property type="evidence" value="ECO:0007669"/>
    <property type="project" value="UniProtKB-KW"/>
</dbReference>
<name>A0AAV2VYF3_9VIBR</name>
<dbReference type="PROSITE" id="PS00498">
    <property type="entry name" value="TYROSINASE_2"/>
    <property type="match status" value="1"/>
</dbReference>
<dbReference type="EC" id="1.14.18.1" evidence="5"/>
<dbReference type="Pfam" id="PF00264">
    <property type="entry name" value="Tyrosinase"/>
    <property type="match status" value="1"/>
</dbReference>
<dbReference type="PANTHER" id="PTHR11474:SF76">
    <property type="entry name" value="SHKT DOMAIN-CONTAINING PROTEIN"/>
    <property type="match status" value="1"/>
</dbReference>
<organism evidence="5 6">
    <name type="scientific">Vibrio nigripulchritudo SOn1</name>
    <dbReference type="NCBI Taxonomy" id="1238450"/>
    <lineage>
        <taxon>Bacteria</taxon>
        <taxon>Pseudomonadati</taxon>
        <taxon>Pseudomonadota</taxon>
        <taxon>Gammaproteobacteria</taxon>
        <taxon>Vibrionales</taxon>
        <taxon>Vibrionaceae</taxon>
        <taxon>Vibrio</taxon>
    </lineage>
</organism>
<protein>
    <submittedName>
        <fullName evidence="5">Tyrosinase (Melanin production)</fullName>
        <ecNumber evidence="5">1.14.18.1</ecNumber>
    </submittedName>
</protein>
<evidence type="ECO:0000256" key="1">
    <source>
        <dbReference type="ARBA" id="ARBA00022723"/>
    </source>
</evidence>
<sequence length="472" mass="53519">MTTVAKLNYRRKQAGLPLIRFNLLKLNPEDVQDLRDAYAAMYEISELAVGDKRGYSALARAHGYDQDLCHDLDWAFLTWHRSYVYSFEKALNTALKWKREDPDLELTLPYWDWTQFKTSTHASNGLPKLLNELTYTNADGEETDNPLARAKSLYRVISQGLSGDEEFTRRYPDQFRQNIPVLKNEVDRYLTNPSFVRFQADLDRGAHGAIHVFVGGQNSSSPLPANSGDMSRVISASYDPIFWLHHCMVDKIWADWQTLHPHTNIPQIILDHVVYDSRIGSDLIDHEETLRYIYSEDSVETAVADTGTVDTITPKPLSAGVHHVKELSLGGVEAGFVRAQLDFLRLRPPKNSFEIRAYIDNPGCNESTGYDDPSFAGRLMLFGHGQCHGAPGHCNPSLATRDKYDLRSKHALRYVHTRYSMDVTSGLRRYIGRKKSIAHLKIHLLILDCENQVVASDSIQYDGCALRTFAKG</sequence>
<dbReference type="Gene3D" id="1.10.1280.10">
    <property type="entry name" value="Di-copper center containing domain from catechol oxidase"/>
    <property type="match status" value="1"/>
</dbReference>
<evidence type="ECO:0000259" key="3">
    <source>
        <dbReference type="PROSITE" id="PS00497"/>
    </source>
</evidence>
<evidence type="ECO:0000259" key="4">
    <source>
        <dbReference type="PROSITE" id="PS00498"/>
    </source>
</evidence>
<dbReference type="GO" id="GO:0004503">
    <property type="term" value="F:tyrosinase activity"/>
    <property type="evidence" value="ECO:0007669"/>
    <property type="project" value="UniProtKB-EC"/>
</dbReference>
<dbReference type="SUPFAM" id="SSF48056">
    <property type="entry name" value="Di-copper centre-containing domain"/>
    <property type="match status" value="1"/>
</dbReference>
<keyword evidence="1" id="KW-0479">Metal-binding</keyword>
<dbReference type="InterPro" id="IPR050316">
    <property type="entry name" value="Tyrosinase/Hemocyanin"/>
</dbReference>